<comment type="similarity">
    <text evidence="2">Belongs to the BexD/CtrA/VexA family.</text>
</comment>
<dbReference type="PROSITE" id="PS51257">
    <property type="entry name" value="PROKAR_LIPOPROTEIN"/>
    <property type="match status" value="1"/>
</dbReference>
<dbReference type="STRING" id="1262585.BJI46_01590"/>
<keyword evidence="10" id="KW-0626">Porin</keyword>
<dbReference type="Gene3D" id="3.30.1950.10">
    <property type="entry name" value="wza like domain"/>
    <property type="match status" value="1"/>
</dbReference>
<evidence type="ECO:0000256" key="5">
    <source>
        <dbReference type="ARBA" id="ARBA00022597"/>
    </source>
</evidence>
<keyword evidence="6" id="KW-0812">Transmembrane</keyword>
<evidence type="ECO:0000256" key="2">
    <source>
        <dbReference type="ARBA" id="ARBA00009450"/>
    </source>
</evidence>
<keyword evidence="19" id="KW-1185">Reference proteome</keyword>
<dbReference type="PANTHER" id="PTHR33619:SF3">
    <property type="entry name" value="POLYSACCHARIDE EXPORT PROTEIN GFCE-RELATED"/>
    <property type="match status" value="1"/>
</dbReference>
<keyword evidence="12" id="KW-0564">Palmitate</keyword>
<evidence type="ECO:0000259" key="16">
    <source>
        <dbReference type="Pfam" id="PF02563"/>
    </source>
</evidence>
<keyword evidence="7 15" id="KW-0732">Signal</keyword>
<evidence type="ECO:0000256" key="14">
    <source>
        <dbReference type="ARBA" id="ARBA00023288"/>
    </source>
</evidence>
<evidence type="ECO:0000256" key="11">
    <source>
        <dbReference type="ARBA" id="ARBA00023136"/>
    </source>
</evidence>
<dbReference type="GO" id="GO:0015288">
    <property type="term" value="F:porin activity"/>
    <property type="evidence" value="ECO:0007669"/>
    <property type="project" value="UniProtKB-KW"/>
</dbReference>
<dbReference type="InterPro" id="IPR003715">
    <property type="entry name" value="Poly_export_N"/>
</dbReference>
<feature type="chain" id="PRO_5043144629" description="Soluble ligand binding domain-containing protein" evidence="15">
    <location>
        <begin position="27"/>
        <end position="377"/>
    </location>
</feature>
<dbReference type="GO" id="GO:0006811">
    <property type="term" value="P:monoatomic ion transport"/>
    <property type="evidence" value="ECO:0007669"/>
    <property type="project" value="UniProtKB-KW"/>
</dbReference>
<evidence type="ECO:0000256" key="4">
    <source>
        <dbReference type="ARBA" id="ARBA00022452"/>
    </source>
</evidence>
<dbReference type="GO" id="GO:0015159">
    <property type="term" value="F:polysaccharide transmembrane transporter activity"/>
    <property type="evidence" value="ECO:0007669"/>
    <property type="project" value="InterPro"/>
</dbReference>
<keyword evidence="11" id="KW-0472">Membrane</keyword>
<feature type="signal peptide" evidence="15">
    <location>
        <begin position="1"/>
        <end position="26"/>
    </location>
</feature>
<comment type="caution">
    <text evidence="18">The sequence shown here is derived from an EMBL/GenBank/DDBJ whole genome shotgun (WGS) entry which is preliminary data.</text>
</comment>
<accession>A0A1E7RCR9</accession>
<dbReference type="GO" id="GO:0046930">
    <property type="term" value="C:pore complex"/>
    <property type="evidence" value="ECO:0007669"/>
    <property type="project" value="UniProtKB-KW"/>
</dbReference>
<dbReference type="AlphaFoldDB" id="A0A1E7RCR9"/>
<evidence type="ECO:0000256" key="13">
    <source>
        <dbReference type="ARBA" id="ARBA00023237"/>
    </source>
</evidence>
<organism evidence="18 19">
    <name type="scientific">Acinetobacter qingfengensis</name>
    <dbReference type="NCBI Taxonomy" id="1262585"/>
    <lineage>
        <taxon>Bacteria</taxon>
        <taxon>Pseudomonadati</taxon>
        <taxon>Pseudomonadota</taxon>
        <taxon>Gammaproteobacteria</taxon>
        <taxon>Moraxellales</taxon>
        <taxon>Moraxellaceae</taxon>
        <taxon>Acinetobacter</taxon>
    </lineage>
</organism>
<evidence type="ECO:0000256" key="3">
    <source>
        <dbReference type="ARBA" id="ARBA00022448"/>
    </source>
</evidence>
<feature type="domain" description="SLBB" evidence="17">
    <location>
        <begin position="263"/>
        <end position="347"/>
    </location>
</feature>
<keyword evidence="13" id="KW-0998">Cell outer membrane</keyword>
<comment type="subcellular location">
    <subcellularLocation>
        <location evidence="1">Cell outer membrane</location>
        <topology evidence="1">Multi-pass membrane protein</topology>
    </subcellularLocation>
</comment>
<sequence>MGQPVKLKHSFLIISLALLSSGCATMSGFQTYNLPEQGTVQTDLGTSVEVIPINQQSLNHIQQTAFPQSNYQLLSTLFQAPEKLYKLSAGDVLSIQLWAYPEITPLNSTVNSDQAAISSGYRIDQSGNIYFPLVGTIKAAGKSVTQFNQELSRRLASYLKHPDAVVRVISYQGQPFSVVGYVNKSGQFYLNDQPISIYAAIGMAGGMSMDNSLIGGDNASIQLIRNGITYNLNPVQLEKIGLSLQRLYVQPHDTIYVNSRESQKVYVMGEATKTQSIPLRVQGMTLSDVLGESAGINPLSASAKRIYILRTDPAHKTTQLYHMDLSNIADFGLANQFAMSSNDIVYVDATGLTRWQRVVNQIIPFSNALYNVDRLGN</sequence>
<dbReference type="InterPro" id="IPR049712">
    <property type="entry name" value="Poly_export"/>
</dbReference>
<evidence type="ECO:0000256" key="6">
    <source>
        <dbReference type="ARBA" id="ARBA00022692"/>
    </source>
</evidence>
<feature type="domain" description="SLBB" evidence="17">
    <location>
        <begin position="175"/>
        <end position="257"/>
    </location>
</feature>
<gene>
    <name evidence="18" type="ORF">BJI46_01590</name>
</gene>
<evidence type="ECO:0000256" key="8">
    <source>
        <dbReference type="ARBA" id="ARBA00023047"/>
    </source>
</evidence>
<dbReference type="InterPro" id="IPR054765">
    <property type="entry name" value="SLBB_dom"/>
</dbReference>
<dbReference type="Pfam" id="PF22461">
    <property type="entry name" value="SLBB_2"/>
    <property type="match status" value="2"/>
</dbReference>
<dbReference type="EMBL" id="MKKK01000012">
    <property type="protein sequence ID" value="OEY97148.1"/>
    <property type="molecule type" value="Genomic_DNA"/>
</dbReference>
<proteinExistence type="inferred from homology"/>
<evidence type="ECO:0000256" key="10">
    <source>
        <dbReference type="ARBA" id="ARBA00023114"/>
    </source>
</evidence>
<evidence type="ECO:0000259" key="17">
    <source>
        <dbReference type="Pfam" id="PF22461"/>
    </source>
</evidence>
<evidence type="ECO:0000313" key="19">
    <source>
        <dbReference type="Proteomes" id="UP000185895"/>
    </source>
</evidence>
<dbReference type="OrthoDB" id="9808421at2"/>
<dbReference type="PANTHER" id="PTHR33619">
    <property type="entry name" value="POLYSACCHARIDE EXPORT PROTEIN GFCE-RELATED"/>
    <property type="match status" value="1"/>
</dbReference>
<evidence type="ECO:0000256" key="1">
    <source>
        <dbReference type="ARBA" id="ARBA00004571"/>
    </source>
</evidence>
<keyword evidence="3" id="KW-0813">Transport</keyword>
<reference evidence="18 19" key="1">
    <citation type="submission" date="2016-09" db="EMBL/GenBank/DDBJ databases">
        <authorList>
            <person name="Capua I."/>
            <person name="De Benedictis P."/>
            <person name="Joannis T."/>
            <person name="Lombin L.H."/>
            <person name="Cattoli G."/>
        </authorList>
    </citation>
    <scope>NUCLEOTIDE SEQUENCE [LARGE SCALE GENOMIC DNA]</scope>
    <source>
        <strain evidence="18 19">ANC 4671</strain>
    </source>
</reference>
<dbReference type="GO" id="GO:0009279">
    <property type="term" value="C:cell outer membrane"/>
    <property type="evidence" value="ECO:0007669"/>
    <property type="project" value="UniProtKB-SubCell"/>
</dbReference>
<feature type="domain" description="Polysaccharide export protein N-terminal" evidence="16">
    <location>
        <begin position="81"/>
        <end position="168"/>
    </location>
</feature>
<evidence type="ECO:0008006" key="20">
    <source>
        <dbReference type="Google" id="ProtNLM"/>
    </source>
</evidence>
<keyword evidence="4" id="KW-1134">Transmembrane beta strand</keyword>
<keyword evidence="5" id="KW-0762">Sugar transport</keyword>
<evidence type="ECO:0000256" key="9">
    <source>
        <dbReference type="ARBA" id="ARBA00023065"/>
    </source>
</evidence>
<keyword evidence="8" id="KW-0625">Polysaccharide transport</keyword>
<dbReference type="Pfam" id="PF02563">
    <property type="entry name" value="Poly_export"/>
    <property type="match status" value="1"/>
</dbReference>
<name>A0A1E7RCR9_9GAMM</name>
<evidence type="ECO:0000256" key="15">
    <source>
        <dbReference type="SAM" id="SignalP"/>
    </source>
</evidence>
<keyword evidence="14" id="KW-0449">Lipoprotein</keyword>
<evidence type="ECO:0000256" key="7">
    <source>
        <dbReference type="ARBA" id="ARBA00022729"/>
    </source>
</evidence>
<evidence type="ECO:0000256" key="12">
    <source>
        <dbReference type="ARBA" id="ARBA00023139"/>
    </source>
</evidence>
<dbReference type="Proteomes" id="UP000185895">
    <property type="component" value="Unassembled WGS sequence"/>
</dbReference>
<dbReference type="Gene3D" id="3.10.560.10">
    <property type="entry name" value="Outer membrane lipoprotein wza domain like"/>
    <property type="match status" value="2"/>
</dbReference>
<evidence type="ECO:0000313" key="18">
    <source>
        <dbReference type="EMBL" id="OEY97148.1"/>
    </source>
</evidence>
<keyword evidence="9" id="KW-0406">Ion transport</keyword>
<protein>
    <recommendedName>
        <fullName evidence="20">Soluble ligand binding domain-containing protein</fullName>
    </recommendedName>
</protein>